<accession>A0A6I4ST22</accession>
<sequence length="74" mass="8163">MTKQLPTKAPSKLDTLEKLLKRKNGASIAEMTKATGWQQHSVRGAMAAALKKRGHIISSDKIDGVRRYRIESAS</sequence>
<proteinExistence type="predicted"/>
<dbReference type="EMBL" id="WTYS01000001">
    <property type="protein sequence ID" value="MXO57702.1"/>
    <property type="molecule type" value="Genomic_DNA"/>
</dbReference>
<organism evidence="1 2">
    <name type="scientific">Pontixanthobacter gangjinensis</name>
    <dbReference type="NCBI Taxonomy" id="1028742"/>
    <lineage>
        <taxon>Bacteria</taxon>
        <taxon>Pseudomonadati</taxon>
        <taxon>Pseudomonadota</taxon>
        <taxon>Alphaproteobacteria</taxon>
        <taxon>Sphingomonadales</taxon>
        <taxon>Erythrobacteraceae</taxon>
        <taxon>Pontixanthobacter</taxon>
    </lineage>
</organism>
<dbReference type="OrthoDB" id="7206991at2"/>
<reference evidence="1 2" key="1">
    <citation type="submission" date="2019-12" db="EMBL/GenBank/DDBJ databases">
        <title>Genomic-based taxomic classification of the family Erythrobacteraceae.</title>
        <authorList>
            <person name="Xu L."/>
        </authorList>
    </citation>
    <scope>NUCLEOTIDE SEQUENCE [LARGE SCALE GENOMIC DNA]</scope>
    <source>
        <strain evidence="1 2">JCM 17802</strain>
    </source>
</reference>
<evidence type="ECO:0000313" key="1">
    <source>
        <dbReference type="EMBL" id="MXO57702.1"/>
    </source>
</evidence>
<protein>
    <submittedName>
        <fullName evidence="1">DUF3489 domain-containing protein</fullName>
    </submittedName>
</protein>
<keyword evidence="2" id="KW-1185">Reference proteome</keyword>
<dbReference type="InterPro" id="IPR021880">
    <property type="entry name" value="DUF3489"/>
</dbReference>
<dbReference type="Pfam" id="PF11994">
    <property type="entry name" value="DUF3489"/>
    <property type="match status" value="1"/>
</dbReference>
<comment type="caution">
    <text evidence="1">The sequence shown here is derived from an EMBL/GenBank/DDBJ whole genome shotgun (WGS) entry which is preliminary data.</text>
</comment>
<evidence type="ECO:0000313" key="2">
    <source>
        <dbReference type="Proteomes" id="UP000468943"/>
    </source>
</evidence>
<gene>
    <name evidence="1" type="ORF">GRI36_12530</name>
</gene>
<dbReference type="Proteomes" id="UP000468943">
    <property type="component" value="Unassembled WGS sequence"/>
</dbReference>
<name>A0A6I4ST22_9SPHN</name>
<dbReference type="RefSeq" id="WP_160598753.1">
    <property type="nucleotide sequence ID" value="NZ_WTYS01000001.1"/>
</dbReference>
<dbReference type="AlphaFoldDB" id="A0A6I4ST22"/>